<keyword evidence="3" id="KW-1185">Reference proteome</keyword>
<organism evidence="2 3">
    <name type="scientific">Canavalia gladiata</name>
    <name type="common">Sword bean</name>
    <name type="synonym">Dolichos gladiatus</name>
    <dbReference type="NCBI Taxonomy" id="3824"/>
    <lineage>
        <taxon>Eukaryota</taxon>
        <taxon>Viridiplantae</taxon>
        <taxon>Streptophyta</taxon>
        <taxon>Embryophyta</taxon>
        <taxon>Tracheophyta</taxon>
        <taxon>Spermatophyta</taxon>
        <taxon>Magnoliopsida</taxon>
        <taxon>eudicotyledons</taxon>
        <taxon>Gunneridae</taxon>
        <taxon>Pentapetalae</taxon>
        <taxon>rosids</taxon>
        <taxon>fabids</taxon>
        <taxon>Fabales</taxon>
        <taxon>Fabaceae</taxon>
        <taxon>Papilionoideae</taxon>
        <taxon>50 kb inversion clade</taxon>
        <taxon>NPAAA clade</taxon>
        <taxon>indigoferoid/millettioid clade</taxon>
        <taxon>Phaseoleae</taxon>
        <taxon>Canavalia</taxon>
    </lineage>
</organism>
<reference evidence="2 3" key="1">
    <citation type="submission" date="2024-01" db="EMBL/GenBank/DDBJ databases">
        <title>The genomes of 5 underutilized Papilionoideae crops provide insights into root nodulation and disease resistanc.</title>
        <authorList>
            <person name="Jiang F."/>
        </authorList>
    </citation>
    <scope>NUCLEOTIDE SEQUENCE [LARGE SCALE GENOMIC DNA]</scope>
    <source>
        <strain evidence="2">LVBAO_FW01</strain>
        <tissue evidence="2">Leaves</tissue>
    </source>
</reference>
<accession>A0AAN9KPV0</accession>
<dbReference type="AlphaFoldDB" id="A0AAN9KPV0"/>
<name>A0AAN9KPV0_CANGL</name>
<sequence length="149" mass="17447">MGSGFALLYIYSLSTVHALTSSLRSPFTNKRWFSIYPWYESNTWYIIHHITGVRDDRRPLPHNLRSWLGGVGPRQRLWYCWEYPLDHHRGVSTRPSSNRRLGCGVSVVFTVDKGVSIPMITFKGNHERDHLQRKNHFLHHVHSTCTLYA</sequence>
<feature type="chain" id="PRO_5042930762" description="Secreted protein" evidence="1">
    <location>
        <begin position="19"/>
        <end position="149"/>
    </location>
</feature>
<evidence type="ECO:0000313" key="3">
    <source>
        <dbReference type="Proteomes" id="UP001367508"/>
    </source>
</evidence>
<feature type="signal peptide" evidence="1">
    <location>
        <begin position="1"/>
        <end position="18"/>
    </location>
</feature>
<comment type="caution">
    <text evidence="2">The sequence shown here is derived from an EMBL/GenBank/DDBJ whole genome shotgun (WGS) entry which is preliminary data.</text>
</comment>
<dbReference type="Proteomes" id="UP001367508">
    <property type="component" value="Unassembled WGS sequence"/>
</dbReference>
<gene>
    <name evidence="2" type="ORF">VNO77_31678</name>
</gene>
<keyword evidence="1" id="KW-0732">Signal</keyword>
<protein>
    <recommendedName>
        <fullName evidence="4">Secreted protein</fullName>
    </recommendedName>
</protein>
<proteinExistence type="predicted"/>
<evidence type="ECO:0000256" key="1">
    <source>
        <dbReference type="SAM" id="SignalP"/>
    </source>
</evidence>
<evidence type="ECO:0008006" key="4">
    <source>
        <dbReference type="Google" id="ProtNLM"/>
    </source>
</evidence>
<evidence type="ECO:0000313" key="2">
    <source>
        <dbReference type="EMBL" id="KAK7321239.1"/>
    </source>
</evidence>
<dbReference type="EMBL" id="JAYMYQ010000007">
    <property type="protein sequence ID" value="KAK7321239.1"/>
    <property type="molecule type" value="Genomic_DNA"/>
</dbReference>